<protein>
    <recommendedName>
        <fullName evidence="4">YdhG-like domain-containing protein</fullName>
    </recommendedName>
</protein>
<dbReference type="PATRIC" id="fig|273678.4.peg.1823"/>
<evidence type="ECO:0000313" key="3">
    <source>
        <dbReference type="Proteomes" id="UP000033900"/>
    </source>
</evidence>
<comment type="caution">
    <text evidence="2">The sequence shown here is derived from an EMBL/GenBank/DDBJ whole genome shotgun (WGS) entry which is preliminary data.</text>
</comment>
<dbReference type="RefSeq" id="WP_045257418.1">
    <property type="nucleotide sequence ID" value="NZ_CP158847.1"/>
</dbReference>
<dbReference type="EMBL" id="JYJB01000008">
    <property type="protein sequence ID" value="KJL48188.1"/>
    <property type="molecule type" value="Genomic_DNA"/>
</dbReference>
<keyword evidence="3" id="KW-1185">Reference proteome</keyword>
<evidence type="ECO:0000256" key="1">
    <source>
        <dbReference type="SAM" id="MobiDB-lite"/>
    </source>
</evidence>
<name>A0A0M2HUQ4_9MICO</name>
<organism evidence="2 3">
    <name type="scientific">Microbacterium hydrocarbonoxydans</name>
    <dbReference type="NCBI Taxonomy" id="273678"/>
    <lineage>
        <taxon>Bacteria</taxon>
        <taxon>Bacillati</taxon>
        <taxon>Actinomycetota</taxon>
        <taxon>Actinomycetes</taxon>
        <taxon>Micrococcales</taxon>
        <taxon>Microbacteriaceae</taxon>
        <taxon>Microbacterium</taxon>
    </lineage>
</organism>
<feature type="region of interest" description="Disordered" evidence="1">
    <location>
        <begin position="1"/>
        <end position="36"/>
    </location>
</feature>
<feature type="compositionally biased region" description="Basic and acidic residues" evidence="1">
    <location>
        <begin position="8"/>
        <end position="24"/>
    </location>
</feature>
<sequence length="148" mass="16266">MSETKNFTAEEREAMKAAAAEKKTARSRAKKTPEEIRAEGEAEVLAKIAGFPDDDRMLGERLYAMVAEAAGHLVPKTYYGMPAWANAAGKVVCFFKPKSKFKVRYSTFEFDTAANLDEGTLWPTAYAITDATDADLAFLADRVKRAAS</sequence>
<dbReference type="OrthoDB" id="32458at2"/>
<gene>
    <name evidence="2" type="ORF">RS84_01819</name>
</gene>
<dbReference type="Proteomes" id="UP000033900">
    <property type="component" value="Unassembled WGS sequence"/>
</dbReference>
<dbReference type="STRING" id="273678.RS84_01819"/>
<dbReference type="SUPFAM" id="SSF159888">
    <property type="entry name" value="YdhG-like"/>
    <property type="match status" value="1"/>
</dbReference>
<evidence type="ECO:0000313" key="2">
    <source>
        <dbReference type="EMBL" id="KJL48188.1"/>
    </source>
</evidence>
<proteinExistence type="predicted"/>
<dbReference type="AlphaFoldDB" id="A0A0M2HUQ4"/>
<accession>A0A0M2HUQ4</accession>
<reference evidence="2 3" key="1">
    <citation type="submission" date="2015-02" db="EMBL/GenBank/DDBJ databases">
        <title>Draft genome sequences of ten Microbacterium spp. with emphasis on heavy metal contaminated environments.</title>
        <authorList>
            <person name="Corretto E."/>
        </authorList>
    </citation>
    <scope>NUCLEOTIDE SEQUENCE [LARGE SCALE GENOMIC DNA]</scope>
    <source>
        <strain evidence="2 3">SA35</strain>
    </source>
</reference>
<evidence type="ECO:0008006" key="4">
    <source>
        <dbReference type="Google" id="ProtNLM"/>
    </source>
</evidence>